<dbReference type="EMBL" id="ASPP01024131">
    <property type="protein sequence ID" value="ETO09338.1"/>
    <property type="molecule type" value="Genomic_DNA"/>
</dbReference>
<feature type="transmembrane region" description="Helical" evidence="1">
    <location>
        <begin position="52"/>
        <end position="78"/>
    </location>
</feature>
<sequence length="302" mass="34630">MWNVTRERVNSEQSRAVQLSIQKSDMAETSVSISTSERSTSRVKIIDVRIKWIVTLYVLGCFWVCVGNVCEPLIYALVDASGKACMHGLYVVYLRVFIEGLFYSFYLVRTTVFLQGSVFEISKCKQYFFGIAPTITFGSVLFAHNLRLQLNSCDEASIAEALLVVATIFVHMFWNVILFTFLVYHVYKVDEPFLFFFFINVYVYIYKNNIATFKKKKKITNLKSIPNDQMQKDLKEYLKKLLRLFLIAECSTLVVYAVVSVPGWSEAVWSMAAIDLCINCSTMLLSFGFANQVFASLCLCKY</sequence>
<accession>X6M5S1</accession>
<proteinExistence type="predicted"/>
<keyword evidence="1" id="KW-0812">Transmembrane</keyword>
<name>X6M5S1_RETFI</name>
<feature type="transmembrane region" description="Helical" evidence="1">
    <location>
        <begin position="127"/>
        <end position="146"/>
    </location>
</feature>
<feature type="transmembrane region" description="Helical" evidence="1">
    <location>
        <begin position="267"/>
        <end position="287"/>
    </location>
</feature>
<gene>
    <name evidence="2" type="ORF">RFI_28039</name>
</gene>
<evidence type="ECO:0000313" key="2">
    <source>
        <dbReference type="EMBL" id="ETO09338.1"/>
    </source>
</evidence>
<evidence type="ECO:0000256" key="1">
    <source>
        <dbReference type="SAM" id="Phobius"/>
    </source>
</evidence>
<keyword evidence="1" id="KW-0472">Membrane</keyword>
<organism evidence="2 3">
    <name type="scientific">Reticulomyxa filosa</name>
    <dbReference type="NCBI Taxonomy" id="46433"/>
    <lineage>
        <taxon>Eukaryota</taxon>
        <taxon>Sar</taxon>
        <taxon>Rhizaria</taxon>
        <taxon>Retaria</taxon>
        <taxon>Foraminifera</taxon>
        <taxon>Monothalamids</taxon>
        <taxon>Reticulomyxidae</taxon>
        <taxon>Reticulomyxa</taxon>
    </lineage>
</organism>
<protein>
    <submittedName>
        <fullName evidence="2">Uncharacterized protein</fullName>
    </submittedName>
</protein>
<reference evidence="2 3" key="1">
    <citation type="journal article" date="2013" name="Curr. Biol.">
        <title>The Genome of the Foraminiferan Reticulomyxa filosa.</title>
        <authorList>
            <person name="Glockner G."/>
            <person name="Hulsmann N."/>
            <person name="Schleicher M."/>
            <person name="Noegel A.A."/>
            <person name="Eichinger L."/>
            <person name="Gallinger C."/>
            <person name="Pawlowski J."/>
            <person name="Sierra R."/>
            <person name="Euteneuer U."/>
            <person name="Pillet L."/>
            <person name="Moustafa A."/>
            <person name="Platzer M."/>
            <person name="Groth M."/>
            <person name="Szafranski K."/>
            <person name="Schliwa M."/>
        </authorList>
    </citation>
    <scope>NUCLEOTIDE SEQUENCE [LARGE SCALE GENOMIC DNA]</scope>
</reference>
<feature type="transmembrane region" description="Helical" evidence="1">
    <location>
        <begin position="90"/>
        <end position="107"/>
    </location>
</feature>
<keyword evidence="3" id="KW-1185">Reference proteome</keyword>
<feature type="transmembrane region" description="Helical" evidence="1">
    <location>
        <begin position="158"/>
        <end position="187"/>
    </location>
</feature>
<dbReference type="AlphaFoldDB" id="X6M5S1"/>
<keyword evidence="1" id="KW-1133">Transmembrane helix</keyword>
<comment type="caution">
    <text evidence="2">The sequence shown here is derived from an EMBL/GenBank/DDBJ whole genome shotgun (WGS) entry which is preliminary data.</text>
</comment>
<feature type="transmembrane region" description="Helical" evidence="1">
    <location>
        <begin position="193"/>
        <end position="210"/>
    </location>
</feature>
<dbReference type="Proteomes" id="UP000023152">
    <property type="component" value="Unassembled WGS sequence"/>
</dbReference>
<evidence type="ECO:0000313" key="3">
    <source>
        <dbReference type="Proteomes" id="UP000023152"/>
    </source>
</evidence>
<feature type="transmembrane region" description="Helical" evidence="1">
    <location>
        <begin position="241"/>
        <end position="261"/>
    </location>
</feature>